<dbReference type="OrthoDB" id="2607118at2"/>
<reference evidence="2 3" key="1">
    <citation type="submission" date="2018-09" db="EMBL/GenBank/DDBJ databases">
        <authorList>
            <person name="Postec A."/>
        </authorList>
    </citation>
    <scope>NUCLEOTIDE SEQUENCE [LARGE SCALE GENOMIC DNA]</scope>
    <source>
        <strain evidence="2">70B-A</strain>
    </source>
</reference>
<evidence type="ECO:0000313" key="2">
    <source>
        <dbReference type="EMBL" id="VDN47318.1"/>
    </source>
</evidence>
<dbReference type="Proteomes" id="UP000279029">
    <property type="component" value="Chromosome"/>
</dbReference>
<organism evidence="2 3">
    <name type="scientific">Petrocella atlantisensis</name>
    <dbReference type="NCBI Taxonomy" id="2173034"/>
    <lineage>
        <taxon>Bacteria</taxon>
        <taxon>Bacillati</taxon>
        <taxon>Bacillota</taxon>
        <taxon>Clostridia</taxon>
        <taxon>Lachnospirales</taxon>
        <taxon>Vallitaleaceae</taxon>
        <taxon>Petrocella</taxon>
    </lineage>
</organism>
<proteinExistence type="predicted"/>
<dbReference type="AlphaFoldDB" id="A0A3P7PEI8"/>
<dbReference type="EMBL" id="LR130778">
    <property type="protein sequence ID" value="VDN47318.1"/>
    <property type="molecule type" value="Genomic_DNA"/>
</dbReference>
<evidence type="ECO:0000313" key="3">
    <source>
        <dbReference type="Proteomes" id="UP000279029"/>
    </source>
</evidence>
<evidence type="ECO:0000256" key="1">
    <source>
        <dbReference type="SAM" id="SignalP"/>
    </source>
</evidence>
<sequence length="300" mass="32889">MKRILSVMTLMVIILNMMALSVSANTNKVELTGEIMSTVIDVDIPTTASFIINPNIPEGNPGRYVMPSLNITNNTTAPVTVTMTGFDNKVGTANQFTEVARDAKVWDRLGAIGSASFIYLGMIAEDNQTAFLNHTTLLSEVTANQVQLENKELCHIKSGRTVTLDLECQSGSAFQSEVTSVYEIIFLVSLYEGIEDAQEPEEVTPSITGITSIAIDGVTDQLDFTKSATYHIYKGNPLNALFTITTSSEDVTYVANYKEYTGSQTLTINCIDGSTPGSYYVQLDHDYNGNPVTVKYVFYW</sequence>
<gene>
    <name evidence="2" type="ORF">PATL70BA_1433</name>
</gene>
<feature type="chain" id="PRO_5018334188" evidence="1">
    <location>
        <begin position="25"/>
        <end position="300"/>
    </location>
</feature>
<protein>
    <submittedName>
        <fullName evidence="2">Uncharacterized protein</fullName>
    </submittedName>
</protein>
<feature type="signal peptide" evidence="1">
    <location>
        <begin position="1"/>
        <end position="24"/>
    </location>
</feature>
<keyword evidence="1" id="KW-0732">Signal</keyword>
<accession>A0A3P7PEI8</accession>
<dbReference type="RefSeq" id="WP_125136649.1">
    <property type="nucleotide sequence ID" value="NZ_LR130778.1"/>
</dbReference>
<name>A0A3P7PEI8_9FIRM</name>
<dbReference type="KEGG" id="cbar:PATL70BA_1433"/>
<keyword evidence="3" id="KW-1185">Reference proteome</keyword>